<dbReference type="GO" id="GO:0004519">
    <property type="term" value="F:endonuclease activity"/>
    <property type="evidence" value="ECO:0007669"/>
    <property type="project" value="UniProtKB-KW"/>
</dbReference>
<protein>
    <submittedName>
        <fullName evidence="1">CfrBI family restriction endonuclease</fullName>
    </submittedName>
</protein>
<evidence type="ECO:0000313" key="1">
    <source>
        <dbReference type="EMBL" id="ECX3357194.1"/>
    </source>
</evidence>
<name>A0A3V9J757_SALTM</name>
<organism evidence="1">
    <name type="scientific">Salmonella typhimurium</name>
    <dbReference type="NCBI Taxonomy" id="90371"/>
    <lineage>
        <taxon>Bacteria</taxon>
        <taxon>Pseudomonadati</taxon>
        <taxon>Pseudomonadota</taxon>
        <taxon>Gammaproteobacteria</taxon>
        <taxon>Enterobacterales</taxon>
        <taxon>Enterobacteriaceae</taxon>
        <taxon>Salmonella</taxon>
    </lineage>
</organism>
<gene>
    <name evidence="1" type="ORF">AF497_24195</name>
    <name evidence="2" type="ORF">G4G47_004950</name>
</gene>
<keyword evidence="1" id="KW-0378">Hydrolase</keyword>
<comment type="caution">
    <text evidence="1">The sequence shown here is derived from an EMBL/GenBank/DDBJ whole genome shotgun (WGS) entry which is preliminary data.</text>
</comment>
<reference evidence="2" key="1">
    <citation type="journal article" date="2018" name="Genome Biol.">
        <title>SKESA: strategic k-mer extension for scrupulous assemblies.</title>
        <authorList>
            <person name="Souvorov A."/>
            <person name="Agarwala R."/>
            <person name="Lipman D.J."/>
        </authorList>
    </citation>
    <scope>NUCLEOTIDE SEQUENCE</scope>
    <source>
        <strain evidence="2">13-0339</strain>
    </source>
</reference>
<dbReference type="EMBL" id="DAASCO010000045">
    <property type="protein sequence ID" value="HAE4943562.1"/>
    <property type="molecule type" value="Genomic_DNA"/>
</dbReference>
<sequence length="355" mass="40462">MNFKDKNCFPNELIALAKISKNDVLDKFGTDVFKKVVYDVLTGKNVREFTEILTRTRLLESNLSFFDFFVDKMKEGITPKQLYLYAKNALSNKSYVKSNQPVLEWMVMMTNKQTQNVLRDEHGDGFDRLALRTQEEILKIKNGYEDKIGEISIGGQKVSLEDFCYIILSLGSQTLTIRGSEKSLHGKYFEKLILGSLFTIMGFEYKEKIEEGLNAKCFTLSTRADDRESDATLVFNGKAIRVDIGFIGRGNTEISLDKVSRFRRMDDIGGVMHNISTMVIVDVIGDRSRIVNMAEEIDGKVVAMSDPYWVAKVSSYISSKLNVDDLLEDKPQLKYIQSFISDALENVDLEKYIKL</sequence>
<dbReference type="Pfam" id="PF09516">
    <property type="entry name" value="RE_CfrBI"/>
    <property type="match status" value="1"/>
</dbReference>
<dbReference type="InterPro" id="IPR019042">
    <property type="entry name" value="Restrct_endonuc_II_CfrBI"/>
</dbReference>
<keyword evidence="1" id="KW-0255">Endonuclease</keyword>
<dbReference type="AlphaFoldDB" id="A0A3V9J757"/>
<proteinExistence type="predicted"/>
<dbReference type="EMBL" id="AAKZKS010000145">
    <property type="protein sequence ID" value="ECX3357194.1"/>
    <property type="molecule type" value="Genomic_DNA"/>
</dbReference>
<keyword evidence="1" id="KW-0540">Nuclease</keyword>
<accession>A0A3V9J757</accession>
<evidence type="ECO:0000313" key="2">
    <source>
        <dbReference type="EMBL" id="HAE4943562.1"/>
    </source>
</evidence>
<reference evidence="1" key="3">
    <citation type="submission" date="2018-07" db="EMBL/GenBank/DDBJ databases">
        <authorList>
            <consortium name="GenomeTrakr network: Whole genome sequencing for foodborne pathogen traceback"/>
        </authorList>
    </citation>
    <scope>NUCLEOTIDE SEQUENCE</scope>
    <source>
        <strain evidence="1">MDH-2014-00730</strain>
    </source>
</reference>
<reference evidence="2" key="2">
    <citation type="submission" date="2018-07" db="EMBL/GenBank/DDBJ databases">
        <authorList>
            <consortium name="NCBI Pathogen Detection Project"/>
        </authorList>
    </citation>
    <scope>NUCLEOTIDE SEQUENCE</scope>
    <source>
        <strain evidence="2">13-0339</strain>
    </source>
</reference>